<dbReference type="GO" id="GO:0008240">
    <property type="term" value="F:tripeptidyl-peptidase activity"/>
    <property type="evidence" value="ECO:0007669"/>
    <property type="project" value="TreeGrafter"/>
</dbReference>
<dbReference type="SUPFAM" id="SSF52743">
    <property type="entry name" value="Subtilisin-like"/>
    <property type="match status" value="1"/>
</dbReference>
<evidence type="ECO:0000256" key="4">
    <source>
        <dbReference type="PROSITE-ProRule" id="PRU01032"/>
    </source>
</evidence>
<keyword evidence="3 4" id="KW-0720">Serine protease</keyword>
<feature type="compositionally biased region" description="Basic and acidic residues" evidence="5">
    <location>
        <begin position="91"/>
        <end position="103"/>
    </location>
</feature>
<evidence type="ECO:0000256" key="5">
    <source>
        <dbReference type="SAM" id="MobiDB-lite"/>
    </source>
</evidence>
<dbReference type="InterPro" id="IPR030400">
    <property type="entry name" value="Sedolisin_dom"/>
</dbReference>
<evidence type="ECO:0000256" key="2">
    <source>
        <dbReference type="ARBA" id="ARBA00022801"/>
    </source>
</evidence>
<evidence type="ECO:0000313" key="7">
    <source>
        <dbReference type="EMBL" id="KNC49838.1"/>
    </source>
</evidence>
<dbReference type="GeneID" id="25569855"/>
<feature type="domain" description="Peptidase S53" evidence="6">
    <location>
        <begin position="722"/>
        <end position="1081"/>
    </location>
</feature>
<feature type="binding site" evidence="4">
    <location>
        <position position="1036"/>
    </location>
    <ligand>
        <name>Ca(2+)</name>
        <dbReference type="ChEBI" id="CHEBI:29108"/>
    </ligand>
</feature>
<dbReference type="InterPro" id="IPR023828">
    <property type="entry name" value="Peptidase_S8_Ser-AS"/>
</dbReference>
<dbReference type="InterPro" id="IPR050819">
    <property type="entry name" value="Tripeptidyl-peptidase_I"/>
</dbReference>
<dbReference type="AlphaFoldDB" id="A0A0L0DET8"/>
<dbReference type="Gene3D" id="3.40.50.200">
    <property type="entry name" value="Peptidase S8/S53 domain"/>
    <property type="match status" value="1"/>
</dbReference>
<dbReference type="GO" id="GO:0006508">
    <property type="term" value="P:proteolysis"/>
    <property type="evidence" value="ECO:0007669"/>
    <property type="project" value="UniProtKB-KW"/>
</dbReference>
<feature type="active site" description="Charge relay system" evidence="4">
    <location>
        <position position="791"/>
    </location>
</feature>
<evidence type="ECO:0000313" key="8">
    <source>
        <dbReference type="Proteomes" id="UP000054408"/>
    </source>
</evidence>
<sequence>MSVLPQRRAALEKAHTRAVARTQALRECGLSAERVRETKAGKELARVERELAELAMAERMEEVLAGRSGKQSRTGLARNVSFACLLSDDDLKSDDGSTSRSEGDGVGDDGMLSETVMRGKRVVMRVLEYVIEKADREALKSVFAWLKRDSVAFERGKEEIGFWHLRSVIARSYYREEMYVVRATEQYGPVGFVCTEAGTWAPALLCVRRSHRGKELESKLVDFLLDRSAAADEPGMVAKVLKSQAAFWDAAEFLRVADSDAFEERFVSKEQHRLDGPMASGLSSSLLSQAALELVVERNEHDQLAELVAEASETALVDELVAEGFDSDDANLLEAPDSDSSVVSDVWARSSPALEPMPDDMSESEPSLPMMSFSFGHLGASPPGLFRNRAKADDKASLALQASLASLRGLEPATRPPVPPASAFEYRVFVHAPRLNFVETSGLDIIDDALAMQLYTLTGERLGDRIVRTVSRRPHARPPAYLLETDIVTYLPDDHHTVLAEVWLSGELLYSGRLSRLVSHFNLVALAMLATVALAAMLSQMTQARVTWKATTEDVAGNSELIIDLVVGGKAGGAEALFAYTTAVSTPGHELYGMHLSAAAVSALYDDIDAIAATVAIARKALADGAIGEWSVSRRGASSFVRLHLTAQDAHLVTDCQLKVFVPHGPGADVLEPVIRCAEGRPMLRHGLRELVLTAGGLTRMVAQPLVAKTERGLDAVDDALVIDPHVLRKQYGVDETMGNASPKTTQAVAQFLKQYMSKADLDEFFLIFADYAIGTHPTIRGPNHAPPGTEATLDIQYIMSVAAKVNTTFWSTGGTHANQEPFLEWLGDVAADPAPPMTFSVSYGDVEASIEPSYVLAVNAELAKLGARGVSVLFASGDSGVGCDAAGTAFSPTFPAGTPWVTAVGGTRLTDKGEVVNGLSTGGFSNIFPRPDYQAAAVAHYLGSSGVKLPPASYYNATSRGFPDVAALSSGFSIVLDFVPLPGMIAGTSCAAPTFSAVVSLLNDARLAAGKPPLGFLNPFLYQTAASCGSECFFDVVEGGNPDQAGGCDGQCFFAAPGWDPTTGLGTPKYAGLVKAALAA</sequence>
<keyword evidence="4" id="KW-0479">Metal-binding</keyword>
<dbReference type="EMBL" id="GL349458">
    <property type="protein sequence ID" value="KNC49838.1"/>
    <property type="molecule type" value="Genomic_DNA"/>
</dbReference>
<dbReference type="OrthoDB" id="2919105at2759"/>
<keyword evidence="1 4" id="KW-0645">Protease</keyword>
<keyword evidence="2 4" id="KW-0378">Hydrolase</keyword>
<dbReference type="RefSeq" id="XP_013757440.1">
    <property type="nucleotide sequence ID" value="XM_013901986.1"/>
</dbReference>
<dbReference type="GO" id="GO:0046872">
    <property type="term" value="F:metal ion binding"/>
    <property type="evidence" value="ECO:0007669"/>
    <property type="project" value="UniProtKB-UniRule"/>
</dbReference>
<feature type="binding site" evidence="4">
    <location>
        <position position="1037"/>
    </location>
    <ligand>
        <name>Ca(2+)</name>
        <dbReference type="ChEBI" id="CHEBI:29108"/>
    </ligand>
</feature>
<dbReference type="Proteomes" id="UP000054408">
    <property type="component" value="Unassembled WGS sequence"/>
</dbReference>
<feature type="active site" description="Charge relay system" evidence="4">
    <location>
        <position position="990"/>
    </location>
</feature>
<dbReference type="eggNOG" id="ENOG502QR6D">
    <property type="taxonomic scope" value="Eukaryota"/>
</dbReference>
<dbReference type="PANTHER" id="PTHR14218:SF15">
    <property type="entry name" value="TRIPEPTIDYL-PEPTIDASE 1"/>
    <property type="match status" value="1"/>
</dbReference>
<gene>
    <name evidence="7" type="ORF">AMSG_11940</name>
</gene>
<feature type="region of interest" description="Disordered" evidence="5">
    <location>
        <begin position="91"/>
        <end position="110"/>
    </location>
</feature>
<feature type="binding site" evidence="4">
    <location>
        <position position="1059"/>
    </location>
    <ligand>
        <name>Ca(2+)</name>
        <dbReference type="ChEBI" id="CHEBI:29108"/>
    </ligand>
</feature>
<protein>
    <recommendedName>
        <fullName evidence="6">Peptidase S53 domain-containing protein</fullName>
    </recommendedName>
</protein>
<dbReference type="PANTHER" id="PTHR14218">
    <property type="entry name" value="PROTEASE S8 TRIPEPTIDYL PEPTIDASE I CLN2"/>
    <property type="match status" value="1"/>
</dbReference>
<dbReference type="PROSITE" id="PS00138">
    <property type="entry name" value="SUBTILASE_SER"/>
    <property type="match status" value="1"/>
</dbReference>
<evidence type="ECO:0000256" key="3">
    <source>
        <dbReference type="ARBA" id="ARBA00022825"/>
    </source>
</evidence>
<dbReference type="PROSITE" id="PS51695">
    <property type="entry name" value="SEDOLISIN"/>
    <property type="match status" value="1"/>
</dbReference>
<organism evidence="7 8">
    <name type="scientific">Thecamonas trahens ATCC 50062</name>
    <dbReference type="NCBI Taxonomy" id="461836"/>
    <lineage>
        <taxon>Eukaryota</taxon>
        <taxon>Apusozoa</taxon>
        <taxon>Apusomonadida</taxon>
        <taxon>Apusomonadidae</taxon>
        <taxon>Thecamonas</taxon>
    </lineage>
</organism>
<evidence type="ECO:0000256" key="1">
    <source>
        <dbReference type="ARBA" id="ARBA00022670"/>
    </source>
</evidence>
<dbReference type="CDD" id="cd04056">
    <property type="entry name" value="Peptidases_S53"/>
    <property type="match status" value="1"/>
</dbReference>
<keyword evidence="8" id="KW-1185">Reference proteome</keyword>
<name>A0A0L0DET8_THETB</name>
<dbReference type="InterPro" id="IPR036852">
    <property type="entry name" value="Peptidase_S8/S53_dom_sf"/>
</dbReference>
<dbReference type="GO" id="GO:0004252">
    <property type="term" value="F:serine-type endopeptidase activity"/>
    <property type="evidence" value="ECO:0007669"/>
    <property type="project" value="UniProtKB-UniRule"/>
</dbReference>
<reference evidence="7 8" key="1">
    <citation type="submission" date="2010-05" db="EMBL/GenBank/DDBJ databases">
        <title>The Genome Sequence of Thecamonas trahens ATCC 50062.</title>
        <authorList>
            <consortium name="The Broad Institute Genome Sequencing Platform"/>
            <person name="Russ C."/>
            <person name="Cuomo C."/>
            <person name="Shea T."/>
            <person name="Young S.K."/>
            <person name="Zeng Q."/>
            <person name="Koehrsen M."/>
            <person name="Haas B."/>
            <person name="Borodovsky M."/>
            <person name="Guigo R."/>
            <person name="Alvarado L."/>
            <person name="Berlin A."/>
            <person name="Bochicchio J."/>
            <person name="Borenstein D."/>
            <person name="Chapman S."/>
            <person name="Chen Z."/>
            <person name="Freedman E."/>
            <person name="Gellesch M."/>
            <person name="Goldberg J."/>
            <person name="Griggs A."/>
            <person name="Gujja S."/>
            <person name="Heilman E."/>
            <person name="Heiman D."/>
            <person name="Hepburn T."/>
            <person name="Howarth C."/>
            <person name="Jen D."/>
            <person name="Larson L."/>
            <person name="Mehta T."/>
            <person name="Park D."/>
            <person name="Pearson M."/>
            <person name="Roberts A."/>
            <person name="Saif S."/>
            <person name="Shenoy N."/>
            <person name="Sisk P."/>
            <person name="Stolte C."/>
            <person name="Sykes S."/>
            <person name="Thomson T."/>
            <person name="Walk T."/>
            <person name="White J."/>
            <person name="Yandava C."/>
            <person name="Burger G."/>
            <person name="Gray M.W."/>
            <person name="Holland P.W.H."/>
            <person name="King N."/>
            <person name="Lang F.B.F."/>
            <person name="Roger A.J."/>
            <person name="Ruiz-Trillo I."/>
            <person name="Lander E."/>
            <person name="Nusbaum C."/>
        </authorList>
    </citation>
    <scope>NUCLEOTIDE SEQUENCE [LARGE SCALE GENOMIC DNA]</scope>
    <source>
        <strain evidence="7 8">ATCC 50062</strain>
    </source>
</reference>
<accession>A0A0L0DET8</accession>
<evidence type="ECO:0000259" key="6">
    <source>
        <dbReference type="PROSITE" id="PS51695"/>
    </source>
</evidence>
<feature type="active site" description="Charge relay system" evidence="4">
    <location>
        <position position="795"/>
    </location>
</feature>
<proteinExistence type="predicted"/>
<dbReference type="STRING" id="461836.A0A0L0DET8"/>
<comment type="cofactor">
    <cofactor evidence="4">
        <name>Ca(2+)</name>
        <dbReference type="ChEBI" id="CHEBI:29108"/>
    </cofactor>
    <text evidence="4">Binds 1 Ca(2+) ion per subunit.</text>
</comment>
<feature type="binding site" evidence="4">
    <location>
        <position position="1061"/>
    </location>
    <ligand>
        <name>Ca(2+)</name>
        <dbReference type="ChEBI" id="CHEBI:29108"/>
    </ligand>
</feature>
<keyword evidence="4" id="KW-0106">Calcium</keyword>